<protein>
    <recommendedName>
        <fullName evidence="7">Beta-glucosidase</fullName>
    </recommendedName>
</protein>
<evidence type="ECO:0000256" key="1">
    <source>
        <dbReference type="ARBA" id="ARBA00010838"/>
    </source>
</evidence>
<dbReference type="Gene3D" id="3.20.20.80">
    <property type="entry name" value="Glycosidases"/>
    <property type="match status" value="1"/>
</dbReference>
<evidence type="ECO:0000313" key="5">
    <source>
        <dbReference type="EMBL" id="OAY40094.1"/>
    </source>
</evidence>
<dbReference type="OrthoDB" id="65569at2759"/>
<comment type="caution">
    <text evidence="5">The sequence shown here is derived from an EMBL/GenBank/DDBJ whole genome shotgun (WGS) entry which is preliminary data.</text>
</comment>
<dbReference type="GO" id="GO:0008422">
    <property type="term" value="F:beta-glucosidase activity"/>
    <property type="evidence" value="ECO:0000318"/>
    <property type="project" value="GO_Central"/>
</dbReference>
<keyword evidence="6" id="KW-1185">Reference proteome</keyword>
<evidence type="ECO:0008006" key="7">
    <source>
        <dbReference type="Google" id="ProtNLM"/>
    </source>
</evidence>
<keyword evidence="4" id="KW-0732">Signal</keyword>
<dbReference type="EMBL" id="CM004396">
    <property type="protein sequence ID" value="OAY40094.1"/>
    <property type="molecule type" value="Genomic_DNA"/>
</dbReference>
<evidence type="ECO:0000313" key="6">
    <source>
        <dbReference type="Proteomes" id="UP000091857"/>
    </source>
</evidence>
<dbReference type="InterPro" id="IPR017853">
    <property type="entry name" value="GH"/>
</dbReference>
<dbReference type="AlphaFoldDB" id="A0A2C9V6K4"/>
<comment type="similarity">
    <text evidence="1 3">Belongs to the glycosyl hydrolase 1 family.</text>
</comment>
<organism evidence="5 6">
    <name type="scientific">Manihot esculenta</name>
    <name type="common">Cassava</name>
    <name type="synonym">Jatropha manihot</name>
    <dbReference type="NCBI Taxonomy" id="3983"/>
    <lineage>
        <taxon>Eukaryota</taxon>
        <taxon>Viridiplantae</taxon>
        <taxon>Streptophyta</taxon>
        <taxon>Embryophyta</taxon>
        <taxon>Tracheophyta</taxon>
        <taxon>Spermatophyta</taxon>
        <taxon>Magnoliopsida</taxon>
        <taxon>eudicotyledons</taxon>
        <taxon>Gunneridae</taxon>
        <taxon>Pentapetalae</taxon>
        <taxon>rosids</taxon>
        <taxon>fabids</taxon>
        <taxon>Malpighiales</taxon>
        <taxon>Euphorbiaceae</taxon>
        <taxon>Crotonoideae</taxon>
        <taxon>Manihoteae</taxon>
        <taxon>Manihot</taxon>
    </lineage>
</organism>
<accession>A0A2C9V6K4</accession>
<proteinExistence type="inferred from homology"/>
<dbReference type="Gramene" id="Manes.10G149300.1.v8.1">
    <property type="protein sequence ID" value="Manes.10G149300.1.v8.1.CDS"/>
    <property type="gene ID" value="Manes.10G149300.v8.1"/>
</dbReference>
<gene>
    <name evidence="5" type="ORF">MANES_10G149300v8</name>
</gene>
<dbReference type="Proteomes" id="UP000091857">
    <property type="component" value="Chromosome 10"/>
</dbReference>
<evidence type="ECO:0000256" key="2">
    <source>
        <dbReference type="ARBA" id="ARBA00022801"/>
    </source>
</evidence>
<name>A0A2C9V6K4_MANES</name>
<dbReference type="FunFam" id="3.20.20.80:FF:000022">
    <property type="entry name" value="Beta-glucosidase 11"/>
    <property type="match status" value="1"/>
</dbReference>
<keyword evidence="2" id="KW-0378">Hydrolase</keyword>
<feature type="signal peptide" evidence="4">
    <location>
        <begin position="1"/>
        <end position="26"/>
    </location>
</feature>
<dbReference type="PANTHER" id="PTHR10353">
    <property type="entry name" value="GLYCOSYL HYDROLASE"/>
    <property type="match status" value="1"/>
</dbReference>
<dbReference type="InterPro" id="IPR001360">
    <property type="entry name" value="Glyco_hydro_1"/>
</dbReference>
<dbReference type="PANTHER" id="PTHR10353:SF323">
    <property type="entry name" value="LINAMARASE"/>
    <property type="match status" value="1"/>
</dbReference>
<reference evidence="6" key="1">
    <citation type="journal article" date="2016" name="Nat. Biotechnol.">
        <title>Sequencing wild and cultivated cassava and related species reveals extensive interspecific hybridization and genetic diversity.</title>
        <authorList>
            <person name="Bredeson J.V."/>
            <person name="Lyons J.B."/>
            <person name="Prochnik S.E."/>
            <person name="Wu G.A."/>
            <person name="Ha C.M."/>
            <person name="Edsinger-Gonzales E."/>
            <person name="Grimwood J."/>
            <person name="Schmutz J."/>
            <person name="Rabbi I.Y."/>
            <person name="Egesi C."/>
            <person name="Nauluvula P."/>
            <person name="Lebot V."/>
            <person name="Ndunguru J."/>
            <person name="Mkamilo G."/>
            <person name="Bart R.S."/>
            <person name="Setter T.L."/>
            <person name="Gleadow R.M."/>
            <person name="Kulakow P."/>
            <person name="Ferguson M.E."/>
            <person name="Rounsley S."/>
            <person name="Rokhsar D.S."/>
        </authorList>
    </citation>
    <scope>NUCLEOTIDE SEQUENCE [LARGE SCALE GENOMIC DNA]</scope>
    <source>
        <strain evidence="6">cv. AM560-2</strain>
    </source>
</reference>
<dbReference type="PRINTS" id="PR00131">
    <property type="entry name" value="GLHYDRLASE1"/>
</dbReference>
<feature type="chain" id="PRO_5012271283" description="Beta-glucosidase" evidence="4">
    <location>
        <begin position="27"/>
        <end position="531"/>
    </location>
</feature>
<dbReference type="SUPFAM" id="SSF51445">
    <property type="entry name" value="(Trans)glycosidases"/>
    <property type="match status" value="1"/>
</dbReference>
<evidence type="ECO:0000256" key="3">
    <source>
        <dbReference type="RuleBase" id="RU003690"/>
    </source>
</evidence>
<evidence type="ECO:0000256" key="4">
    <source>
        <dbReference type="SAM" id="SignalP"/>
    </source>
</evidence>
<dbReference type="Pfam" id="PF00232">
    <property type="entry name" value="Glyco_hydro_1"/>
    <property type="match status" value="1"/>
</dbReference>
<dbReference type="GO" id="GO:0005975">
    <property type="term" value="P:carbohydrate metabolic process"/>
    <property type="evidence" value="ECO:0007669"/>
    <property type="project" value="InterPro"/>
</dbReference>
<sequence>MIVGMATRHCLMLGILLWLISSLALTTEPTMADDDIPSNFSRKYFPDDFIFGISTSAYQVEGEANKKDRGPSVWDIFTHESPDRILDGSNGDAADDFYNIFKADIKRMKQLGLDAFRFSISWSRIVPSGRVWEGVNEQGIEFYNKIINETIANGLEPFVTIFHWDTPQALEDKYGGFLSHNIVDEFRDYADFLFEKFGDRVKYWMTLNGPWTLIEFGYDKGVHAPGRCSPWVNDQCLSGNSSTEPYIVAHNLLLSHAAAVQVYREKYQKLQNGKIGISLFSYWYEPISDQATDKEAAKTALDFMFGLFMDPITYGRYPRIVQTLVGDRLPEFNDMEADLLRKSYDFIGLQYYSSYYTKANATVNPRYVSYKNDSGVIETAYDDDGQPIGPQAYSPWLYSYPKGIRNLLNYTKNTYNNPTIYITDNGIDDYNNQSQTLAEAVQDEFRIDYHKDHLWNVLGSIKEDNVTVKGYFAWSLLDNFEWNLGYTSRFGFYYVDHKNNMRRIPKNSLTWFCMFLEKILKECLVFPYSYI</sequence>